<evidence type="ECO:0000313" key="1">
    <source>
        <dbReference type="EMBL" id="ABM21145.1"/>
    </source>
</evidence>
<dbReference type="AlphaFoldDB" id="A1U826"/>
<keyword evidence="1" id="KW-0614">Plasmid</keyword>
<proteinExistence type="predicted"/>
<evidence type="ECO:0008006" key="3">
    <source>
        <dbReference type="Google" id="ProtNLM"/>
    </source>
</evidence>
<accession>A1U826</accession>
<dbReference type="PANTHER" id="PTHR34301">
    <property type="entry name" value="DNA-BINDING PROTEIN-RELATED"/>
    <property type="match status" value="1"/>
</dbReference>
<dbReference type="Gene3D" id="3.40.50.300">
    <property type="entry name" value="P-loop containing nucleotide triphosphate hydrolases"/>
    <property type="match status" value="1"/>
</dbReference>
<evidence type="ECO:0000313" key="2">
    <source>
        <dbReference type="Proteomes" id="UP000000998"/>
    </source>
</evidence>
<sequence length="387" mass="43666">MRLLNRTKVMQIQWHYERSRLITTVLSGFEAGLSNTITLFAPRRMGKTEFVLYDLIPAAGEKGYKTLYVSFWENPDDPVSSLIGAVDRAISGSSWLKRRKAPESRSIREVKVGGGVNPAGVVSGQAAVSFNDAAVPDSQSLSNLRSKFTRLLAIHPRVLLCLDEVQHLATKESFEPLVYFLRTLIDEHRERLFVVYTGSSRDGLRQLFSRRKAPLFRSTSQIDLPDLDAGFVQHILSAFQQATGRSLDLAGAMRAFVALNRVPYDFRALIETMILSGETDILAATDRYREVQIEESDYLSTWKSLKSVDRAVLVWLSREREGGLYQEGAKQFVADYVGMELADVSVHTIQNAVKRLRGEHICQVDQGVWDFEDSHFKTWVAENKDAD</sequence>
<dbReference type="eggNOG" id="COG1672">
    <property type="taxonomic scope" value="Bacteria"/>
</dbReference>
<geneLocation type="plasmid" evidence="1 2">
    <name>pMAQU01</name>
</geneLocation>
<dbReference type="PANTHER" id="PTHR34301:SF8">
    <property type="entry name" value="ATPASE DOMAIN-CONTAINING PROTEIN"/>
    <property type="match status" value="1"/>
</dbReference>
<dbReference type="HOGENOM" id="CLU_043775_0_0_6"/>
<protein>
    <recommendedName>
        <fullName evidence="3">ATPase domain-containing protein</fullName>
    </recommendedName>
</protein>
<dbReference type="InterPro" id="IPR027417">
    <property type="entry name" value="P-loop_NTPase"/>
</dbReference>
<dbReference type="EMBL" id="CP000515">
    <property type="protein sequence ID" value="ABM21145.1"/>
    <property type="molecule type" value="Genomic_DNA"/>
</dbReference>
<dbReference type="Proteomes" id="UP000000998">
    <property type="component" value="Plasmid pMAQU01"/>
</dbReference>
<dbReference type="SUPFAM" id="SSF52540">
    <property type="entry name" value="P-loop containing nucleoside triphosphate hydrolases"/>
    <property type="match status" value="1"/>
</dbReference>
<name>A1U826_MARN8</name>
<reference evidence="2" key="1">
    <citation type="journal article" date="2011" name="Appl. Environ. Microbiol.">
        <title>Genomic potential of Marinobacter aquaeolei, a biogeochemical 'opportunitroph'.</title>
        <authorList>
            <person name="Singer E."/>
            <person name="Webb E.A."/>
            <person name="Nelson W.C."/>
            <person name="Heidelberg J.F."/>
            <person name="Ivanova N."/>
            <person name="Pati A."/>
            <person name="Edwards K.J."/>
        </authorList>
    </citation>
    <scope>NUCLEOTIDE SEQUENCE [LARGE SCALE GENOMIC DNA]</scope>
    <source>
        <strain evidence="2">ATCC 700491 / DSM 11845 / VT8</strain>
    </source>
</reference>
<dbReference type="KEGG" id="maq:Maqu_4294"/>
<organism evidence="1 2">
    <name type="scientific">Marinobacter nauticus (strain ATCC 700491 / DSM 11845 / VT8)</name>
    <name type="common">Marinobacter aquaeolei</name>
    <dbReference type="NCBI Taxonomy" id="351348"/>
    <lineage>
        <taxon>Bacteria</taxon>
        <taxon>Pseudomonadati</taxon>
        <taxon>Pseudomonadota</taxon>
        <taxon>Gammaproteobacteria</taxon>
        <taxon>Pseudomonadales</taxon>
        <taxon>Marinobacteraceae</taxon>
        <taxon>Marinobacter</taxon>
    </lineage>
</organism>
<gene>
    <name evidence="1" type="ordered locus">Maqu_4294</name>
</gene>